<name>A0A3B0ZTE7_9ZZZZ</name>
<dbReference type="EMBL" id="UOFO01000051">
    <property type="protein sequence ID" value="VAW84694.1"/>
    <property type="molecule type" value="Genomic_DNA"/>
</dbReference>
<reference evidence="2" key="1">
    <citation type="submission" date="2018-06" db="EMBL/GenBank/DDBJ databases">
        <authorList>
            <person name="Zhirakovskaya E."/>
        </authorList>
    </citation>
    <scope>NUCLEOTIDE SEQUENCE</scope>
</reference>
<accession>A0A3B0ZTE7</accession>
<organism evidence="2">
    <name type="scientific">hydrothermal vent metagenome</name>
    <dbReference type="NCBI Taxonomy" id="652676"/>
    <lineage>
        <taxon>unclassified sequences</taxon>
        <taxon>metagenomes</taxon>
        <taxon>ecological metagenomes</taxon>
    </lineage>
</organism>
<keyword evidence="1" id="KW-0812">Transmembrane</keyword>
<gene>
    <name evidence="2" type="ORF">MNBD_GAMMA16-1994</name>
</gene>
<dbReference type="AlphaFoldDB" id="A0A3B0ZTE7"/>
<evidence type="ECO:0008006" key="3">
    <source>
        <dbReference type="Google" id="ProtNLM"/>
    </source>
</evidence>
<evidence type="ECO:0000313" key="2">
    <source>
        <dbReference type="EMBL" id="VAW84694.1"/>
    </source>
</evidence>
<keyword evidence="1" id="KW-0472">Membrane</keyword>
<feature type="transmembrane region" description="Helical" evidence="1">
    <location>
        <begin position="12"/>
        <end position="32"/>
    </location>
</feature>
<sequence>MIIILEHWHWWALTLAFVVCVAVLRGSIWMAMTISSAIIGAISWNDRAMGNLYQLGIFATVTIVSVLLIDLVTGGKSKAIAPEEKREKQNHPRGELYMNKVFKLDSPIVNGVGTLAIDGVIWKIRGEDTLAGEEIRIVTVDGIERDLLVIEQLDQEY</sequence>
<feature type="transmembrane region" description="Helical" evidence="1">
    <location>
        <begin position="52"/>
        <end position="72"/>
    </location>
</feature>
<protein>
    <recommendedName>
        <fullName evidence="3">NfeD-like C-terminal domain-containing protein</fullName>
    </recommendedName>
</protein>
<keyword evidence="1" id="KW-1133">Transmembrane helix</keyword>
<proteinExistence type="predicted"/>
<evidence type="ECO:0000256" key="1">
    <source>
        <dbReference type="SAM" id="Phobius"/>
    </source>
</evidence>